<keyword evidence="3" id="KW-0732">Signal</keyword>
<name>A0A409YZ54_9AGAR</name>
<feature type="domain" description="Tyrosinase copper-binding" evidence="5">
    <location>
        <begin position="299"/>
        <end position="310"/>
    </location>
</feature>
<dbReference type="PROSITE" id="PS00497">
    <property type="entry name" value="TYROSINASE_1"/>
    <property type="match status" value="1"/>
</dbReference>
<dbReference type="InParanoid" id="A0A409YZ54"/>
<evidence type="ECO:0000259" key="5">
    <source>
        <dbReference type="PROSITE" id="PS00498"/>
    </source>
</evidence>
<feature type="chain" id="PRO_5019343348" description="Tyrosinase copper-binding domain-containing protein" evidence="3">
    <location>
        <begin position="23"/>
        <end position="373"/>
    </location>
</feature>
<dbReference type="PANTHER" id="PTHR11474">
    <property type="entry name" value="TYROSINASE FAMILY MEMBER"/>
    <property type="match status" value="1"/>
</dbReference>
<dbReference type="PROSITE" id="PS00498">
    <property type="entry name" value="TYROSINASE_2"/>
    <property type="match status" value="1"/>
</dbReference>
<feature type="domain" description="Tyrosinase copper-binding" evidence="4">
    <location>
        <begin position="124"/>
        <end position="141"/>
    </location>
</feature>
<comment type="caution">
    <text evidence="6">The sequence shown here is derived from an EMBL/GenBank/DDBJ whole genome shotgun (WGS) entry which is preliminary data.</text>
</comment>
<dbReference type="GO" id="GO:0046872">
    <property type="term" value="F:metal ion binding"/>
    <property type="evidence" value="ECO:0007669"/>
    <property type="project" value="UniProtKB-KW"/>
</dbReference>
<dbReference type="GO" id="GO:0016491">
    <property type="term" value="F:oxidoreductase activity"/>
    <property type="evidence" value="ECO:0007669"/>
    <property type="project" value="InterPro"/>
</dbReference>
<reference evidence="6 7" key="1">
    <citation type="journal article" date="2018" name="Evol. Lett.">
        <title>Horizontal gene cluster transfer increased hallucinogenic mushroom diversity.</title>
        <authorList>
            <person name="Reynolds H.T."/>
            <person name="Vijayakumar V."/>
            <person name="Gluck-Thaler E."/>
            <person name="Korotkin H.B."/>
            <person name="Matheny P.B."/>
            <person name="Slot J.C."/>
        </authorList>
    </citation>
    <scope>NUCLEOTIDE SEQUENCE [LARGE SCALE GENOMIC DNA]</scope>
    <source>
        <strain evidence="6 7">2629</strain>
    </source>
</reference>
<dbReference type="Pfam" id="PF00264">
    <property type="entry name" value="Tyrosinase"/>
    <property type="match status" value="1"/>
</dbReference>
<keyword evidence="2" id="KW-0186">Copper</keyword>
<dbReference type="SUPFAM" id="SSF48056">
    <property type="entry name" value="Di-copper centre-containing domain"/>
    <property type="match status" value="1"/>
</dbReference>
<dbReference type="InterPro" id="IPR008922">
    <property type="entry name" value="Di-copper_centre_dom_sf"/>
</dbReference>
<evidence type="ECO:0000256" key="1">
    <source>
        <dbReference type="ARBA" id="ARBA00022723"/>
    </source>
</evidence>
<dbReference type="InterPro" id="IPR002227">
    <property type="entry name" value="Tyrosinase_Cu-bd"/>
</dbReference>
<evidence type="ECO:0000313" key="6">
    <source>
        <dbReference type="EMBL" id="PPR08304.1"/>
    </source>
</evidence>
<evidence type="ECO:0000256" key="3">
    <source>
        <dbReference type="SAM" id="SignalP"/>
    </source>
</evidence>
<keyword evidence="7" id="KW-1185">Reference proteome</keyword>
<feature type="signal peptide" evidence="3">
    <location>
        <begin position="1"/>
        <end position="22"/>
    </location>
</feature>
<evidence type="ECO:0000256" key="2">
    <source>
        <dbReference type="ARBA" id="ARBA00023008"/>
    </source>
</evidence>
<dbReference type="OrthoDB" id="6132182at2759"/>
<accession>A0A409YZ54</accession>
<protein>
    <recommendedName>
        <fullName evidence="4 5">Tyrosinase copper-binding domain-containing protein</fullName>
    </recommendedName>
</protein>
<keyword evidence="1" id="KW-0479">Metal-binding</keyword>
<dbReference type="PANTHER" id="PTHR11474:SF126">
    <property type="entry name" value="TYROSINASE-LIKE PROTEIN TYR-1-RELATED"/>
    <property type="match status" value="1"/>
</dbReference>
<dbReference type="AlphaFoldDB" id="A0A409YZ54"/>
<evidence type="ECO:0000259" key="4">
    <source>
        <dbReference type="PROSITE" id="PS00497"/>
    </source>
</evidence>
<dbReference type="Proteomes" id="UP000284842">
    <property type="component" value="Unassembled WGS sequence"/>
</dbReference>
<dbReference type="InterPro" id="IPR050316">
    <property type="entry name" value="Tyrosinase/Hemocyanin"/>
</dbReference>
<organism evidence="6 7">
    <name type="scientific">Panaeolus cyanescens</name>
    <dbReference type="NCBI Taxonomy" id="181874"/>
    <lineage>
        <taxon>Eukaryota</taxon>
        <taxon>Fungi</taxon>
        <taxon>Dikarya</taxon>
        <taxon>Basidiomycota</taxon>
        <taxon>Agaricomycotina</taxon>
        <taxon>Agaricomycetes</taxon>
        <taxon>Agaricomycetidae</taxon>
        <taxon>Agaricales</taxon>
        <taxon>Agaricineae</taxon>
        <taxon>Galeropsidaceae</taxon>
        <taxon>Panaeolus</taxon>
    </lineage>
</organism>
<dbReference type="PRINTS" id="PR00092">
    <property type="entry name" value="TYROSINASE"/>
</dbReference>
<proteinExistence type="predicted"/>
<dbReference type="Gene3D" id="1.10.1280.10">
    <property type="entry name" value="Di-copper center containing domain from catechol oxidase"/>
    <property type="match status" value="1"/>
</dbReference>
<gene>
    <name evidence="6" type="ORF">CVT24_000763</name>
</gene>
<dbReference type="EMBL" id="NHTK01000017">
    <property type="protein sequence ID" value="PPR08304.1"/>
    <property type="molecule type" value="Genomic_DNA"/>
</dbReference>
<evidence type="ECO:0000313" key="7">
    <source>
        <dbReference type="Proteomes" id="UP000284842"/>
    </source>
</evidence>
<sequence>MRSKFAFLSLFALSHFSSHAFAQTASISNSNQTISLNNTDTSLQGTSATPTSGASAGTTTAAAACPSLIERREWRTLDDDEKANYINAVLCLQSLPPADKTNTVAKSRFDEFQGVHISSADSVHLVGQFLPWHRYYLLRYETALREECYYEGGTPYWDWTIEADSEDSLLSAPVFDAESGFGGEGVPGTYTPPDDPTGENRIFPEAFHGCVQDGPFANLTLHYGPGKYITDHCLTRGVNDTMKEFLNSAAVANATAQPNFELFRIEVEGEPVTPTHKVHDGGHIGIGGEMSNFYSSPGDPLFFLHHANLDRIWRSWQMSTPSRLFEVTGRSTVDPPYTNITLDFILDVQTLGPAVAIRDIMDIQSSPGCYTYV</sequence>
<dbReference type="STRING" id="181874.A0A409YZ54"/>